<name>A0ABP4SE78_9ACTN</name>
<keyword evidence="2" id="KW-1185">Reference proteome</keyword>
<comment type="caution">
    <text evidence="1">The sequence shown here is derived from an EMBL/GenBank/DDBJ whole genome shotgun (WGS) entry which is preliminary data.</text>
</comment>
<protein>
    <submittedName>
        <fullName evidence="1">Uncharacterized protein</fullName>
    </submittedName>
</protein>
<dbReference type="Proteomes" id="UP001499851">
    <property type="component" value="Unassembled WGS sequence"/>
</dbReference>
<evidence type="ECO:0000313" key="2">
    <source>
        <dbReference type="Proteomes" id="UP001499851"/>
    </source>
</evidence>
<evidence type="ECO:0000313" key="1">
    <source>
        <dbReference type="EMBL" id="GAA1671542.1"/>
    </source>
</evidence>
<reference evidence="2" key="1">
    <citation type="journal article" date="2019" name="Int. J. Syst. Evol. Microbiol.">
        <title>The Global Catalogue of Microorganisms (GCM) 10K type strain sequencing project: providing services to taxonomists for standard genome sequencing and annotation.</title>
        <authorList>
            <consortium name="The Broad Institute Genomics Platform"/>
            <consortium name="The Broad Institute Genome Sequencing Center for Infectious Disease"/>
            <person name="Wu L."/>
            <person name="Ma J."/>
        </authorList>
    </citation>
    <scope>NUCLEOTIDE SEQUENCE [LARGE SCALE GENOMIC DNA]</scope>
    <source>
        <strain evidence="2">JCM 16001</strain>
    </source>
</reference>
<gene>
    <name evidence="1" type="ORF">GCM10009830_16960</name>
</gene>
<sequence length="96" mass="10722">MRFAVYWPLMEVSPPVRQAGRGLLTRLGSRLPPVAPSRGRLIRQTLHGGPAARHCGASPAQIRERLVRDPIRGLEEIKIVQRGAVTQFFPWDSEAD</sequence>
<dbReference type="EMBL" id="BAAAQF010000005">
    <property type="protein sequence ID" value="GAA1671542.1"/>
    <property type="molecule type" value="Genomic_DNA"/>
</dbReference>
<organism evidence="1 2">
    <name type="scientific">Glycomyces endophyticus</name>
    <dbReference type="NCBI Taxonomy" id="480996"/>
    <lineage>
        <taxon>Bacteria</taxon>
        <taxon>Bacillati</taxon>
        <taxon>Actinomycetota</taxon>
        <taxon>Actinomycetes</taxon>
        <taxon>Glycomycetales</taxon>
        <taxon>Glycomycetaceae</taxon>
        <taxon>Glycomyces</taxon>
    </lineage>
</organism>
<proteinExistence type="predicted"/>
<accession>A0ABP4SE78</accession>